<evidence type="ECO:0000256" key="1">
    <source>
        <dbReference type="ARBA" id="ARBA00007874"/>
    </source>
</evidence>
<name>A0A2H5A0V3_9EURY</name>
<protein>
    <submittedName>
        <fullName evidence="10">Ferredoxin</fullName>
    </submittedName>
</protein>
<dbReference type="EMBL" id="CP019154">
    <property type="protein sequence ID" value="AUG48372.1"/>
    <property type="molecule type" value="Genomic_DNA"/>
</dbReference>
<dbReference type="PROSITE" id="PS51085">
    <property type="entry name" value="2FE2S_FER_2"/>
    <property type="match status" value="1"/>
</dbReference>
<evidence type="ECO:0000313" key="10">
    <source>
        <dbReference type="EMBL" id="AUG48372.1"/>
    </source>
</evidence>
<evidence type="ECO:0000256" key="5">
    <source>
        <dbReference type="ARBA" id="ARBA00022982"/>
    </source>
</evidence>
<feature type="domain" description="2Fe-2S ferredoxin-type" evidence="9">
    <location>
        <begin position="2"/>
        <end position="95"/>
    </location>
</feature>
<keyword evidence="3" id="KW-0001">2Fe-2S</keyword>
<keyword evidence="6" id="KW-0408">Iron</keyword>
<evidence type="ECO:0000313" key="11">
    <source>
        <dbReference type="Proteomes" id="UP000242917"/>
    </source>
</evidence>
<dbReference type="Pfam" id="PF00111">
    <property type="entry name" value="Fer2"/>
    <property type="match status" value="1"/>
</dbReference>
<evidence type="ECO:0000256" key="8">
    <source>
        <dbReference type="ARBA" id="ARBA00034078"/>
    </source>
</evidence>
<dbReference type="InterPro" id="IPR001041">
    <property type="entry name" value="2Fe-2S_ferredoxin-type"/>
</dbReference>
<dbReference type="Proteomes" id="UP000242917">
    <property type="component" value="Chromosome I"/>
</dbReference>
<keyword evidence="7" id="KW-0411">Iron-sulfur</keyword>
<dbReference type="SUPFAM" id="SSF54292">
    <property type="entry name" value="2Fe-2S ferredoxin-like"/>
    <property type="match status" value="1"/>
</dbReference>
<dbReference type="CDD" id="cd00207">
    <property type="entry name" value="fer2"/>
    <property type="match status" value="1"/>
</dbReference>
<dbReference type="InterPro" id="IPR036010">
    <property type="entry name" value="2Fe-2S_ferredoxin-like_sf"/>
</dbReference>
<keyword evidence="11" id="KW-1185">Reference proteome</keyword>
<dbReference type="PANTHER" id="PTHR43112:SF3">
    <property type="entry name" value="FERREDOXIN-2, CHLOROPLASTIC"/>
    <property type="match status" value="1"/>
</dbReference>
<accession>A0A2H5A0V3</accession>
<evidence type="ECO:0000256" key="6">
    <source>
        <dbReference type="ARBA" id="ARBA00023004"/>
    </source>
</evidence>
<dbReference type="Gene3D" id="3.10.20.30">
    <property type="match status" value="1"/>
</dbReference>
<keyword evidence="5" id="KW-0249">Electron transport</keyword>
<evidence type="ECO:0000256" key="3">
    <source>
        <dbReference type="ARBA" id="ARBA00022714"/>
    </source>
</evidence>
<dbReference type="PROSITE" id="PS00197">
    <property type="entry name" value="2FE2S_FER_1"/>
    <property type="match status" value="1"/>
</dbReference>
<dbReference type="GO" id="GO:0051537">
    <property type="term" value="F:2 iron, 2 sulfur cluster binding"/>
    <property type="evidence" value="ECO:0007669"/>
    <property type="project" value="UniProtKB-KW"/>
</dbReference>
<sequence>MSEVQLDWRDSDRTETIFVPDGKTILDAAAAADIGLPFGCRTGACGTCTARLLSGDVVHHRSPRALKDRQLADGYVLLCIAEPTTDTHLAVGATVQAELVPNPWK</sequence>
<evidence type="ECO:0000256" key="7">
    <source>
        <dbReference type="ARBA" id="ARBA00023014"/>
    </source>
</evidence>
<keyword evidence="2" id="KW-0813">Transport</keyword>
<gene>
    <name evidence="10" type="ORF">BVU17_12860</name>
</gene>
<dbReference type="GO" id="GO:0046872">
    <property type="term" value="F:metal ion binding"/>
    <property type="evidence" value="ECO:0007669"/>
    <property type="project" value="UniProtKB-KW"/>
</dbReference>
<evidence type="ECO:0000259" key="9">
    <source>
        <dbReference type="PROSITE" id="PS51085"/>
    </source>
</evidence>
<evidence type="ECO:0000256" key="2">
    <source>
        <dbReference type="ARBA" id="ARBA00022448"/>
    </source>
</evidence>
<dbReference type="AlphaFoldDB" id="A0A2H5A0V3"/>
<dbReference type="InterPro" id="IPR012675">
    <property type="entry name" value="Beta-grasp_dom_sf"/>
</dbReference>
<keyword evidence="4" id="KW-0479">Metal-binding</keyword>
<evidence type="ECO:0000256" key="4">
    <source>
        <dbReference type="ARBA" id="ARBA00022723"/>
    </source>
</evidence>
<reference evidence="10 11" key="1">
    <citation type="submission" date="2017-01" db="EMBL/GenBank/DDBJ databases">
        <title>A Red Light-Sensitive Sensory Rhodopsin I From Haloarcula taiwanensis, A New Haloarchaeon Isolated From Taiwan.</title>
        <authorList>
            <person name="Yang C.-S."/>
            <person name="Han Y.-A."/>
            <person name="Chen P.-C."/>
            <person name="Ng W.V."/>
            <person name="Chen T.-W."/>
        </authorList>
    </citation>
    <scope>NUCLEOTIDE SEQUENCE [LARGE SCALE GENOMIC DNA]</scope>
    <source>
        <strain evidence="10 11">Taiwanensis</strain>
    </source>
</reference>
<organism evidence="10 11">
    <name type="scientific">Haloarcula taiwanensis</name>
    <dbReference type="NCBI Taxonomy" id="1932004"/>
    <lineage>
        <taxon>Archaea</taxon>
        <taxon>Methanobacteriati</taxon>
        <taxon>Methanobacteriota</taxon>
        <taxon>Stenosarchaea group</taxon>
        <taxon>Halobacteria</taxon>
        <taxon>Halobacteriales</taxon>
        <taxon>Haloarculaceae</taxon>
        <taxon>Haloarcula</taxon>
    </lineage>
</organism>
<dbReference type="OrthoDB" id="235534at2157"/>
<dbReference type="InterPro" id="IPR006058">
    <property type="entry name" value="2Fe2S_fd_BS"/>
</dbReference>
<comment type="cofactor">
    <cofactor evidence="8">
        <name>[2Fe-2S] cluster</name>
        <dbReference type="ChEBI" id="CHEBI:190135"/>
    </cofactor>
</comment>
<dbReference type="PANTHER" id="PTHR43112">
    <property type="entry name" value="FERREDOXIN"/>
    <property type="match status" value="1"/>
</dbReference>
<proteinExistence type="inferred from homology"/>
<comment type="similarity">
    <text evidence="1">Belongs to the 2Fe2S plant-type ferredoxin family.</text>
</comment>
<dbReference type="KEGG" id="hta:BVU17_12860"/>